<dbReference type="AlphaFoldDB" id="A0A5P9QHL2"/>
<dbReference type="InterPro" id="IPR000835">
    <property type="entry name" value="HTH_MarR-typ"/>
</dbReference>
<feature type="domain" description="HTH marR-type" evidence="1">
    <location>
        <begin position="26"/>
        <end position="157"/>
    </location>
</feature>
<dbReference type="PROSITE" id="PS50995">
    <property type="entry name" value="HTH_MARR_2"/>
    <property type="match status" value="1"/>
</dbReference>
<proteinExistence type="predicted"/>
<name>A0A5P9QHL2_9MICO</name>
<dbReference type="InterPro" id="IPR039422">
    <property type="entry name" value="MarR/SlyA-like"/>
</dbReference>
<dbReference type="GO" id="GO:0003700">
    <property type="term" value="F:DNA-binding transcription factor activity"/>
    <property type="evidence" value="ECO:0007669"/>
    <property type="project" value="InterPro"/>
</dbReference>
<accession>A0A5P9QHL2</accession>
<evidence type="ECO:0000259" key="1">
    <source>
        <dbReference type="PROSITE" id="PS50995"/>
    </source>
</evidence>
<protein>
    <recommendedName>
        <fullName evidence="1">HTH marR-type domain-containing protein</fullName>
    </recommendedName>
</protein>
<keyword evidence="3" id="KW-1185">Reference proteome</keyword>
<dbReference type="PRINTS" id="PR00598">
    <property type="entry name" value="HTHMARR"/>
</dbReference>
<dbReference type="InterPro" id="IPR036390">
    <property type="entry name" value="WH_DNA-bd_sf"/>
</dbReference>
<evidence type="ECO:0000313" key="3">
    <source>
        <dbReference type="Proteomes" id="UP000326702"/>
    </source>
</evidence>
<dbReference type="Proteomes" id="UP000326702">
    <property type="component" value="Chromosome"/>
</dbReference>
<dbReference type="SUPFAM" id="SSF46785">
    <property type="entry name" value="Winged helix' DNA-binding domain"/>
    <property type="match status" value="1"/>
</dbReference>
<dbReference type="SMART" id="SM00347">
    <property type="entry name" value="HTH_MARR"/>
    <property type="match status" value="1"/>
</dbReference>
<evidence type="ECO:0000313" key="2">
    <source>
        <dbReference type="EMBL" id="QFU99955.1"/>
    </source>
</evidence>
<dbReference type="PANTHER" id="PTHR33164">
    <property type="entry name" value="TRANSCRIPTIONAL REGULATOR, MARR FAMILY"/>
    <property type="match status" value="1"/>
</dbReference>
<dbReference type="Pfam" id="PF12802">
    <property type="entry name" value="MarR_2"/>
    <property type="match status" value="1"/>
</dbReference>
<reference evidence="2 3" key="1">
    <citation type="submission" date="2019-10" db="EMBL/GenBank/DDBJ databases">
        <title>Genome sequence of Luteimicrobium xylanilyticum HY-24.</title>
        <authorList>
            <person name="Kim D.Y."/>
            <person name="Park H.-Y."/>
        </authorList>
    </citation>
    <scope>NUCLEOTIDE SEQUENCE [LARGE SCALE GENOMIC DNA]</scope>
    <source>
        <strain evidence="2 3">HY-24</strain>
    </source>
</reference>
<dbReference type="PANTHER" id="PTHR33164:SF43">
    <property type="entry name" value="HTH-TYPE TRANSCRIPTIONAL REPRESSOR YETL"/>
    <property type="match status" value="1"/>
</dbReference>
<dbReference type="KEGG" id="lxl:KDY119_03491"/>
<dbReference type="Gene3D" id="1.10.10.10">
    <property type="entry name" value="Winged helix-like DNA-binding domain superfamily/Winged helix DNA-binding domain"/>
    <property type="match status" value="1"/>
</dbReference>
<dbReference type="InterPro" id="IPR036388">
    <property type="entry name" value="WH-like_DNA-bd_sf"/>
</dbReference>
<sequence>MRMTVNGRVVHMTDDTLTDRVVRAPDDDVLDALAQTAHAVTTVLTRVAAEHDLSLTQLRVLAILRDRRLRMSVLADYLGLERSTMSGLVDRAEKRGLLARGPSATDGRAVEVYLTDEGLALAERGTSQVRAALEPSTAALTAAERRRLQTLLEKLVDAGLH</sequence>
<dbReference type="EMBL" id="CP045529">
    <property type="protein sequence ID" value="QFU99955.1"/>
    <property type="molecule type" value="Genomic_DNA"/>
</dbReference>
<organism evidence="2 3">
    <name type="scientific">Luteimicrobium xylanilyticum</name>
    <dbReference type="NCBI Taxonomy" id="1133546"/>
    <lineage>
        <taxon>Bacteria</taxon>
        <taxon>Bacillati</taxon>
        <taxon>Actinomycetota</taxon>
        <taxon>Actinomycetes</taxon>
        <taxon>Micrococcales</taxon>
        <taxon>Luteimicrobium</taxon>
    </lineage>
</organism>
<dbReference type="GO" id="GO:0006950">
    <property type="term" value="P:response to stress"/>
    <property type="evidence" value="ECO:0007669"/>
    <property type="project" value="TreeGrafter"/>
</dbReference>
<gene>
    <name evidence="2" type="ORF">KDY119_03491</name>
</gene>